<protein>
    <submittedName>
        <fullName evidence="1">Uncharacterized protein</fullName>
    </submittedName>
</protein>
<gene>
    <name evidence="1" type="ORF">SDC9_120596</name>
</gene>
<sequence length="185" mass="20996">MKKYTNSLVLGLIMTLLATTITPGKVANAKTRSLKEPVTITYTDEENLQKYGFPPSSETSESGIGIFALPNDNPDSKLIVAPVYRTYTNQELRVVADIFTSYIVSKIPTAITKNVLFNYYISKLTKISQSIPVTYVGSWVYETHDYNRQLHIRYATVVHYSDATYSKPISVELIQVDYYSIDYHK</sequence>
<organism evidence="1">
    <name type="scientific">bioreactor metagenome</name>
    <dbReference type="NCBI Taxonomy" id="1076179"/>
    <lineage>
        <taxon>unclassified sequences</taxon>
        <taxon>metagenomes</taxon>
        <taxon>ecological metagenomes</taxon>
    </lineage>
</organism>
<accession>A0A645C9S5</accession>
<reference evidence="1" key="1">
    <citation type="submission" date="2019-08" db="EMBL/GenBank/DDBJ databases">
        <authorList>
            <person name="Kucharzyk K."/>
            <person name="Murdoch R.W."/>
            <person name="Higgins S."/>
            <person name="Loffler F."/>
        </authorList>
    </citation>
    <scope>NUCLEOTIDE SEQUENCE</scope>
</reference>
<dbReference type="EMBL" id="VSSQ01025471">
    <property type="protein sequence ID" value="MPM73614.1"/>
    <property type="molecule type" value="Genomic_DNA"/>
</dbReference>
<proteinExistence type="predicted"/>
<dbReference type="AlphaFoldDB" id="A0A645C9S5"/>
<evidence type="ECO:0000313" key="1">
    <source>
        <dbReference type="EMBL" id="MPM73614.1"/>
    </source>
</evidence>
<name>A0A645C9S5_9ZZZZ</name>
<comment type="caution">
    <text evidence="1">The sequence shown here is derived from an EMBL/GenBank/DDBJ whole genome shotgun (WGS) entry which is preliminary data.</text>
</comment>